<dbReference type="Gene3D" id="3.40.50.10140">
    <property type="entry name" value="Toll/interleukin-1 receptor homology (TIR) domain"/>
    <property type="match status" value="1"/>
</dbReference>
<dbReference type="InterPro" id="IPR044974">
    <property type="entry name" value="Disease_R_plants"/>
</dbReference>
<dbReference type="InterPro" id="IPR035897">
    <property type="entry name" value="Toll_tir_struct_dom_sf"/>
</dbReference>
<name>A0ABM4AC12_ZIZJJ</name>
<keyword evidence="2" id="KW-1185">Reference proteome</keyword>
<dbReference type="GeneID" id="132804171"/>
<protein>
    <submittedName>
        <fullName evidence="3">TMV resistance protein N-like isoform X1</fullName>
    </submittedName>
</protein>
<organism evidence="2 3">
    <name type="scientific">Ziziphus jujuba</name>
    <name type="common">Chinese jujube</name>
    <name type="synonym">Ziziphus sativa</name>
    <dbReference type="NCBI Taxonomy" id="326968"/>
    <lineage>
        <taxon>Eukaryota</taxon>
        <taxon>Viridiplantae</taxon>
        <taxon>Streptophyta</taxon>
        <taxon>Embryophyta</taxon>
        <taxon>Tracheophyta</taxon>
        <taxon>Spermatophyta</taxon>
        <taxon>Magnoliopsida</taxon>
        <taxon>eudicotyledons</taxon>
        <taxon>Gunneridae</taxon>
        <taxon>Pentapetalae</taxon>
        <taxon>rosids</taxon>
        <taxon>fabids</taxon>
        <taxon>Rosales</taxon>
        <taxon>Rhamnaceae</taxon>
        <taxon>Paliureae</taxon>
        <taxon>Ziziphus</taxon>
    </lineage>
</organism>
<reference evidence="3" key="1">
    <citation type="submission" date="2025-08" db="UniProtKB">
        <authorList>
            <consortium name="RefSeq"/>
        </authorList>
    </citation>
    <scope>IDENTIFICATION</scope>
    <source>
        <tissue evidence="3">Seedling</tissue>
    </source>
</reference>
<accession>A0ABM4AC12</accession>
<dbReference type="Pfam" id="PF01582">
    <property type="entry name" value="TIR"/>
    <property type="match status" value="1"/>
</dbReference>
<dbReference type="PANTHER" id="PTHR11017">
    <property type="entry name" value="LEUCINE-RICH REPEAT-CONTAINING PROTEIN"/>
    <property type="match status" value="1"/>
</dbReference>
<dbReference type="Proteomes" id="UP001652623">
    <property type="component" value="Chromosome 6"/>
</dbReference>
<dbReference type="RefSeq" id="XP_060674263.1">
    <property type="nucleotide sequence ID" value="XM_060818280.1"/>
</dbReference>
<dbReference type="InterPro" id="IPR000157">
    <property type="entry name" value="TIR_dom"/>
</dbReference>
<evidence type="ECO:0000313" key="3">
    <source>
        <dbReference type="RefSeq" id="XP_060674263.1"/>
    </source>
</evidence>
<evidence type="ECO:0000313" key="2">
    <source>
        <dbReference type="Proteomes" id="UP001652623"/>
    </source>
</evidence>
<sequence length="178" mass="20387">MGTFMPIFYRIEPCVVRKQEGGYGVALATLEERFENKDGMEKVRKWRAALIEASNLCGLYSEHFSAEVKLVQRIVEDISWKLPKYLSNEHCHEHVIGIGDKVKEIESLLSVDTADERIVGIWGMGENLMVKPVSLKLLVKLLPPTTLRRKKIPRLIQRNITQTYIFCDCLGSGYEETM</sequence>
<gene>
    <name evidence="3" type="primary">LOC132804171</name>
</gene>
<proteinExistence type="predicted"/>
<feature type="domain" description="TIR" evidence="1">
    <location>
        <begin position="4"/>
        <end position="96"/>
    </location>
</feature>
<dbReference type="PANTHER" id="PTHR11017:SF479">
    <property type="entry name" value="DISEASE RESISTANCE PROTEIN (TIR-NBS-LRR CLASS) FAMILY"/>
    <property type="match status" value="1"/>
</dbReference>
<evidence type="ECO:0000259" key="1">
    <source>
        <dbReference type="Pfam" id="PF01582"/>
    </source>
</evidence>